<feature type="region of interest" description="Disordered" evidence="1">
    <location>
        <begin position="451"/>
        <end position="470"/>
    </location>
</feature>
<dbReference type="Pfam" id="PF00059">
    <property type="entry name" value="Lectin_C"/>
    <property type="match status" value="1"/>
</dbReference>
<dbReference type="SMART" id="SM00034">
    <property type="entry name" value="CLECT"/>
    <property type="match status" value="1"/>
</dbReference>
<keyword evidence="2" id="KW-0812">Transmembrane</keyword>
<dbReference type="InterPro" id="IPR050828">
    <property type="entry name" value="C-type_lectin/matrix_domain"/>
</dbReference>
<proteinExistence type="predicted"/>
<comment type="caution">
    <text evidence="5">The sequence shown here is derived from an EMBL/GenBank/DDBJ whole genome shotgun (WGS) entry which is preliminary data.</text>
</comment>
<feature type="domain" description="C-type lectin" evidence="4">
    <location>
        <begin position="24"/>
        <end position="154"/>
    </location>
</feature>
<dbReference type="PANTHER" id="PTHR45710">
    <property type="entry name" value="C-TYPE LECTIN DOMAIN-CONTAINING PROTEIN 180"/>
    <property type="match status" value="1"/>
</dbReference>
<protein>
    <recommendedName>
        <fullName evidence="4">C-type lectin domain-containing protein</fullName>
    </recommendedName>
</protein>
<reference evidence="5 6" key="1">
    <citation type="journal article" date="2017" name="Nat. Ecol. Evol.">
        <title>Scallop genome provides insights into evolution of bilaterian karyotype and development.</title>
        <authorList>
            <person name="Wang S."/>
            <person name="Zhang J."/>
            <person name="Jiao W."/>
            <person name="Li J."/>
            <person name="Xun X."/>
            <person name="Sun Y."/>
            <person name="Guo X."/>
            <person name="Huan P."/>
            <person name="Dong B."/>
            <person name="Zhang L."/>
            <person name="Hu X."/>
            <person name="Sun X."/>
            <person name="Wang J."/>
            <person name="Zhao C."/>
            <person name="Wang Y."/>
            <person name="Wang D."/>
            <person name="Huang X."/>
            <person name="Wang R."/>
            <person name="Lv J."/>
            <person name="Li Y."/>
            <person name="Zhang Z."/>
            <person name="Liu B."/>
            <person name="Lu W."/>
            <person name="Hui Y."/>
            <person name="Liang J."/>
            <person name="Zhou Z."/>
            <person name="Hou R."/>
            <person name="Li X."/>
            <person name="Liu Y."/>
            <person name="Li H."/>
            <person name="Ning X."/>
            <person name="Lin Y."/>
            <person name="Zhao L."/>
            <person name="Xing Q."/>
            <person name="Dou J."/>
            <person name="Li Y."/>
            <person name="Mao J."/>
            <person name="Guo H."/>
            <person name="Dou H."/>
            <person name="Li T."/>
            <person name="Mu C."/>
            <person name="Jiang W."/>
            <person name="Fu Q."/>
            <person name="Fu X."/>
            <person name="Miao Y."/>
            <person name="Liu J."/>
            <person name="Yu Q."/>
            <person name="Li R."/>
            <person name="Liao H."/>
            <person name="Li X."/>
            <person name="Kong Y."/>
            <person name="Jiang Z."/>
            <person name="Chourrout D."/>
            <person name="Li R."/>
            <person name="Bao Z."/>
        </authorList>
    </citation>
    <scope>NUCLEOTIDE SEQUENCE [LARGE SCALE GENOMIC DNA]</scope>
    <source>
        <strain evidence="5 6">PY_sf001</strain>
    </source>
</reference>
<sequence length="657" mass="74909">MDALLIVTNVFLIQLVVAIEVLGTTRRSYKLVKESRTWSEARKFCEAQGGDLGVVTDFYSSPGRYLAHALESTPDLKAWVAGKGQDDGWDWYDQQRHQAGLITPLSKLIAYRGCVKPEFIMGGLRMHNNNAEGCFRKCKWKGSIALKSWYCICEWRLRNITVTVDDYCDITCPGRDGDRCGGIHGVSLYQMNPRAVLWGEGEPLSARGCVYINRPYEDKPWSWHASHCHMIRRFLCRYDDHHICGVYPSCVRPSTKPATWEDAVDHCHLNNGTIATVDVTHMHESDDIISIPPGQFWVGLSKQESWKWTNGITIPTTYFHANRYDKCTSDTCVVLQKKGDLKLAGDSCDNRRPFICQFYTEHHSPVKDPPFDQNDDPSVGVKGQGENTTTSYPDVEAREEMYKTVMYLAIGVASGMALVFSICIIAYVARRCRQRSKWKARGGFRHRRVNSNGGFVSEPMRSTTSASHTQETEILYDIPCDPSQSSESPFRRTQRALRQESLRETPYTHTRRGSDGYRSLSWKRVPSGSKKEKEAKPRERQFIQPEIRSVYTGPATERFHDASYMIHQVQAQCHDDRQVPRSEYMDIETTARQRTRRFSDLENDDAIRLADTYSQPGQTRRPSDNGAVLSMDTSDLYACVNKVMSNLNDDRFQGISN</sequence>
<dbReference type="OrthoDB" id="6060642at2759"/>
<dbReference type="PANTHER" id="PTHR45710:SF26">
    <property type="entry name" value="RH26557P"/>
    <property type="match status" value="1"/>
</dbReference>
<gene>
    <name evidence="5" type="ORF">KP79_PYT03748</name>
</gene>
<feature type="transmembrane region" description="Helical" evidence="2">
    <location>
        <begin position="405"/>
        <end position="429"/>
    </location>
</feature>
<keyword evidence="2" id="KW-1133">Transmembrane helix</keyword>
<keyword evidence="6" id="KW-1185">Reference proteome</keyword>
<dbReference type="InterPro" id="IPR001304">
    <property type="entry name" value="C-type_lectin-like"/>
</dbReference>
<evidence type="ECO:0000256" key="1">
    <source>
        <dbReference type="SAM" id="MobiDB-lite"/>
    </source>
</evidence>
<feature type="region of interest" description="Disordered" evidence="1">
    <location>
        <begin position="366"/>
        <end position="392"/>
    </location>
</feature>
<keyword evidence="3" id="KW-0732">Signal</keyword>
<feature type="compositionally biased region" description="Polar residues" evidence="1">
    <location>
        <begin position="451"/>
        <end position="469"/>
    </location>
</feature>
<dbReference type="CDD" id="cd00037">
    <property type="entry name" value="CLECT"/>
    <property type="match status" value="2"/>
</dbReference>
<dbReference type="InterPro" id="IPR016186">
    <property type="entry name" value="C-type_lectin-like/link_sf"/>
</dbReference>
<dbReference type="Gene3D" id="3.10.100.10">
    <property type="entry name" value="Mannose-Binding Protein A, subunit A"/>
    <property type="match status" value="2"/>
</dbReference>
<evidence type="ECO:0000259" key="4">
    <source>
        <dbReference type="PROSITE" id="PS50041"/>
    </source>
</evidence>
<name>A0A210QBH1_MIZYE</name>
<dbReference type="Proteomes" id="UP000242188">
    <property type="component" value="Unassembled WGS sequence"/>
</dbReference>
<evidence type="ECO:0000313" key="5">
    <source>
        <dbReference type="EMBL" id="OWF46080.1"/>
    </source>
</evidence>
<dbReference type="SUPFAM" id="SSF56436">
    <property type="entry name" value="C-type lectin-like"/>
    <property type="match status" value="2"/>
</dbReference>
<evidence type="ECO:0000256" key="3">
    <source>
        <dbReference type="SAM" id="SignalP"/>
    </source>
</evidence>
<feature type="compositionally biased region" description="Basic and acidic residues" evidence="1">
    <location>
        <begin position="529"/>
        <end position="540"/>
    </location>
</feature>
<dbReference type="EMBL" id="NEDP02004288">
    <property type="protein sequence ID" value="OWF46080.1"/>
    <property type="molecule type" value="Genomic_DNA"/>
</dbReference>
<feature type="region of interest" description="Disordered" evidence="1">
    <location>
        <begin position="479"/>
        <end position="540"/>
    </location>
</feature>
<keyword evidence="2" id="KW-0472">Membrane</keyword>
<dbReference type="AlphaFoldDB" id="A0A210QBH1"/>
<organism evidence="5 6">
    <name type="scientific">Mizuhopecten yessoensis</name>
    <name type="common">Japanese scallop</name>
    <name type="synonym">Patinopecten yessoensis</name>
    <dbReference type="NCBI Taxonomy" id="6573"/>
    <lineage>
        <taxon>Eukaryota</taxon>
        <taxon>Metazoa</taxon>
        <taxon>Spiralia</taxon>
        <taxon>Lophotrochozoa</taxon>
        <taxon>Mollusca</taxon>
        <taxon>Bivalvia</taxon>
        <taxon>Autobranchia</taxon>
        <taxon>Pteriomorphia</taxon>
        <taxon>Pectinida</taxon>
        <taxon>Pectinoidea</taxon>
        <taxon>Pectinidae</taxon>
        <taxon>Mizuhopecten</taxon>
    </lineage>
</organism>
<feature type="domain" description="C-type lectin" evidence="4">
    <location>
        <begin position="246"/>
        <end position="357"/>
    </location>
</feature>
<dbReference type="InterPro" id="IPR016187">
    <property type="entry name" value="CTDL_fold"/>
</dbReference>
<feature type="signal peptide" evidence="3">
    <location>
        <begin position="1"/>
        <end position="18"/>
    </location>
</feature>
<feature type="chain" id="PRO_5012261927" description="C-type lectin domain-containing protein" evidence="3">
    <location>
        <begin position="19"/>
        <end position="657"/>
    </location>
</feature>
<dbReference type="PROSITE" id="PS50041">
    <property type="entry name" value="C_TYPE_LECTIN_2"/>
    <property type="match status" value="2"/>
</dbReference>
<evidence type="ECO:0000256" key="2">
    <source>
        <dbReference type="SAM" id="Phobius"/>
    </source>
</evidence>
<evidence type="ECO:0000313" key="6">
    <source>
        <dbReference type="Proteomes" id="UP000242188"/>
    </source>
</evidence>
<accession>A0A210QBH1</accession>